<dbReference type="Pfam" id="PF00403">
    <property type="entry name" value="HMA"/>
    <property type="match status" value="1"/>
</dbReference>
<keyword evidence="3" id="KW-1185">Reference proteome</keyword>
<dbReference type="PROSITE" id="PS50846">
    <property type="entry name" value="HMA_2"/>
    <property type="match status" value="1"/>
</dbReference>
<dbReference type="Proteomes" id="UP000784128">
    <property type="component" value="Unassembled WGS sequence"/>
</dbReference>
<dbReference type="EMBL" id="JAHDYS010000004">
    <property type="protein sequence ID" value="MBT1071289.1"/>
    <property type="molecule type" value="Genomic_DNA"/>
</dbReference>
<dbReference type="InterPro" id="IPR006121">
    <property type="entry name" value="HMA_dom"/>
</dbReference>
<organism evidence="2 3">
    <name type="scientific">Pelotalea chapellei</name>
    <dbReference type="NCBI Taxonomy" id="44671"/>
    <lineage>
        <taxon>Bacteria</taxon>
        <taxon>Pseudomonadati</taxon>
        <taxon>Thermodesulfobacteriota</taxon>
        <taxon>Desulfuromonadia</taxon>
        <taxon>Geobacterales</taxon>
        <taxon>Geobacteraceae</taxon>
        <taxon>Pelotalea</taxon>
    </lineage>
</organism>
<evidence type="ECO:0000313" key="3">
    <source>
        <dbReference type="Proteomes" id="UP000784128"/>
    </source>
</evidence>
<proteinExistence type="predicted"/>
<sequence length="138" mass="14424">MKNKIINAILILLVGTLLTVLALYVRTGATIDSVAVLKTGGMTCSSCSSKISKALETEKGVAAVEVDVPGGWVIIGYDSHAAKPELLSGRVKETGFTNVVQTVLTPEQFKQITGRNIGQNVPRSGCCGSGGCNTKNRS</sequence>
<evidence type="ECO:0000259" key="1">
    <source>
        <dbReference type="PROSITE" id="PS50846"/>
    </source>
</evidence>
<feature type="domain" description="HMA" evidence="1">
    <location>
        <begin position="33"/>
        <end position="99"/>
    </location>
</feature>
<evidence type="ECO:0000313" key="2">
    <source>
        <dbReference type="EMBL" id="MBT1071289.1"/>
    </source>
</evidence>
<dbReference type="RefSeq" id="WP_214297001.1">
    <property type="nucleotide sequence ID" value="NZ_JAHDYS010000004.1"/>
</dbReference>
<dbReference type="InterPro" id="IPR036163">
    <property type="entry name" value="HMA_dom_sf"/>
</dbReference>
<protein>
    <submittedName>
        <fullName evidence="2">Cation transporter</fullName>
    </submittedName>
</protein>
<dbReference type="Gene3D" id="3.30.70.100">
    <property type="match status" value="1"/>
</dbReference>
<dbReference type="SUPFAM" id="SSF55008">
    <property type="entry name" value="HMA, heavy metal-associated domain"/>
    <property type="match status" value="1"/>
</dbReference>
<comment type="caution">
    <text evidence="2">The sequence shown here is derived from an EMBL/GenBank/DDBJ whole genome shotgun (WGS) entry which is preliminary data.</text>
</comment>
<accession>A0ABS5U6J8</accession>
<reference evidence="2 3" key="1">
    <citation type="submission" date="2021-05" db="EMBL/GenBank/DDBJ databases">
        <title>The draft genome of Geobacter chapellei DSM 13688.</title>
        <authorList>
            <person name="Xu Z."/>
            <person name="Masuda Y."/>
            <person name="Itoh H."/>
            <person name="Senoo K."/>
        </authorList>
    </citation>
    <scope>NUCLEOTIDE SEQUENCE [LARGE SCALE GENOMIC DNA]</scope>
    <source>
        <strain evidence="2 3">DSM 13688</strain>
    </source>
</reference>
<gene>
    <name evidence="2" type="ORF">KJB30_05825</name>
</gene>
<name>A0ABS5U6J8_9BACT</name>